<evidence type="ECO:0000256" key="6">
    <source>
        <dbReference type="SAM" id="MobiDB-lite"/>
    </source>
</evidence>
<dbReference type="InterPro" id="IPR036318">
    <property type="entry name" value="FAD-bd_PCMH-like_sf"/>
</dbReference>
<evidence type="ECO:0000256" key="2">
    <source>
        <dbReference type="ARBA" id="ARBA00005466"/>
    </source>
</evidence>
<dbReference type="InterPro" id="IPR006094">
    <property type="entry name" value="Oxid_FAD_bind_N"/>
</dbReference>
<dbReference type="PROSITE" id="PS51387">
    <property type="entry name" value="FAD_PCMH"/>
    <property type="match status" value="1"/>
</dbReference>
<dbReference type="Proteomes" id="UP000638560">
    <property type="component" value="Unassembled WGS sequence"/>
</dbReference>
<evidence type="ECO:0000256" key="3">
    <source>
        <dbReference type="ARBA" id="ARBA00022630"/>
    </source>
</evidence>
<keyword evidence="9" id="KW-1185">Reference proteome</keyword>
<dbReference type="Pfam" id="PF08031">
    <property type="entry name" value="BBE"/>
    <property type="match status" value="1"/>
</dbReference>
<dbReference type="EMBL" id="JADPUN010000031">
    <property type="protein sequence ID" value="MBF9127559.1"/>
    <property type="molecule type" value="Genomic_DNA"/>
</dbReference>
<dbReference type="PANTHER" id="PTHR42973">
    <property type="entry name" value="BINDING OXIDOREDUCTASE, PUTATIVE (AFU_ORTHOLOGUE AFUA_1G17690)-RELATED"/>
    <property type="match status" value="1"/>
</dbReference>
<evidence type="ECO:0000313" key="9">
    <source>
        <dbReference type="Proteomes" id="UP000638560"/>
    </source>
</evidence>
<dbReference type="PROSITE" id="PS51318">
    <property type="entry name" value="TAT"/>
    <property type="match status" value="1"/>
</dbReference>
<reference evidence="8 9" key="1">
    <citation type="submission" date="2020-11" db="EMBL/GenBank/DDBJ databases">
        <title>A novel isolate from a Black sea contaminated sediment with potential to produce alkanes: Plantactinospora alkalitolerans sp. nov.</title>
        <authorList>
            <person name="Carro L."/>
            <person name="Veyisoglu A."/>
            <person name="Guven K."/>
            <person name="Schumann P."/>
            <person name="Klenk H.-P."/>
            <person name="Sahin N."/>
        </authorList>
    </citation>
    <scope>NUCLEOTIDE SEQUENCE [LARGE SCALE GENOMIC DNA]</scope>
    <source>
        <strain evidence="8 9">S1510</strain>
    </source>
</reference>
<proteinExistence type="inferred from homology"/>
<dbReference type="SUPFAM" id="SSF56176">
    <property type="entry name" value="FAD-binding/transporter-associated domain-like"/>
    <property type="match status" value="1"/>
</dbReference>
<name>A0ABS0GNC1_9ACTN</name>
<comment type="similarity">
    <text evidence="2">Belongs to the oxygen-dependent FAD-linked oxidoreductase family.</text>
</comment>
<dbReference type="PANTHER" id="PTHR42973:SF39">
    <property type="entry name" value="FAD-BINDING PCMH-TYPE DOMAIN-CONTAINING PROTEIN"/>
    <property type="match status" value="1"/>
</dbReference>
<keyword evidence="3" id="KW-0285">Flavoprotein</keyword>
<evidence type="ECO:0000259" key="7">
    <source>
        <dbReference type="PROSITE" id="PS51387"/>
    </source>
</evidence>
<dbReference type="Pfam" id="PF01565">
    <property type="entry name" value="FAD_binding_4"/>
    <property type="match status" value="1"/>
</dbReference>
<evidence type="ECO:0000256" key="4">
    <source>
        <dbReference type="ARBA" id="ARBA00022827"/>
    </source>
</evidence>
<feature type="region of interest" description="Disordered" evidence="6">
    <location>
        <begin position="26"/>
        <end position="84"/>
    </location>
</feature>
<evidence type="ECO:0000256" key="1">
    <source>
        <dbReference type="ARBA" id="ARBA00001974"/>
    </source>
</evidence>
<sequence>MSAHSRRDVLLRAAAVTAAGLTVQQGLRPGPAIAGPAITDPSIAGPSGAGPSGAGPSGAGSPPPLGPVRVGRDDPRYPDLAQRGNRRFVGTPDEIRVVGSTEQVVAAVQDAVRTGRRVAVRSGGHCFEDFVDNPAVRLLIDMSGMTGVYHDPLRNAFAVEAGATLGEVYRRLYLGWGVTLPGGSCPGVGAGGHVAGGGYGPLSRLHGLVVDHLYAVEMVTVDRSGTARAVFASREPADPNRELWWAHTGGGGGNFGIVTRYWFRSPGVPGNDPGRLLPRPPESVLSFTVQWPWEGMDERGFSRLARNFGSWCERHGGPGTAQARLYSELLLSRRPAGNHTLIGQVAGGSGAVRLLDEHVAALGAGVGVAPVRTQETLPWLMSALRGNGDDGKRWRLKTKAGYLRRGFTDRQLSAAYHHLTRADYANPAGSLSLNTYGGQINTVSSAATATAQRDSVIKLFYLAGWVDPAEDAQHLAWIREFYRDMYADTGGVPVPNGRNDGSYINYPDVDLADPAWNTSGVPWSELYYRSNYPRLRRVKTRWDPRNVFRHALSVQPG</sequence>
<evidence type="ECO:0000313" key="8">
    <source>
        <dbReference type="EMBL" id="MBF9127559.1"/>
    </source>
</evidence>
<gene>
    <name evidence="8" type="ORF">I0C86_00895</name>
</gene>
<accession>A0ABS0GNC1</accession>
<dbReference type="Gene3D" id="3.40.462.20">
    <property type="match status" value="1"/>
</dbReference>
<feature type="domain" description="FAD-binding PCMH-type" evidence="7">
    <location>
        <begin position="88"/>
        <end position="268"/>
    </location>
</feature>
<protein>
    <submittedName>
        <fullName evidence="8">FAD-binding oxidoreductase</fullName>
    </submittedName>
</protein>
<comment type="cofactor">
    <cofactor evidence="1">
        <name>FAD</name>
        <dbReference type="ChEBI" id="CHEBI:57692"/>
    </cofactor>
</comment>
<dbReference type="InterPro" id="IPR016169">
    <property type="entry name" value="FAD-bd_PCMH_sub2"/>
</dbReference>
<dbReference type="Gene3D" id="3.30.465.10">
    <property type="match status" value="1"/>
</dbReference>
<dbReference type="InterPro" id="IPR016166">
    <property type="entry name" value="FAD-bd_PCMH"/>
</dbReference>
<comment type="caution">
    <text evidence="8">The sequence shown here is derived from an EMBL/GenBank/DDBJ whole genome shotgun (WGS) entry which is preliminary data.</text>
</comment>
<keyword evidence="5" id="KW-0560">Oxidoreductase</keyword>
<dbReference type="InterPro" id="IPR006311">
    <property type="entry name" value="TAT_signal"/>
</dbReference>
<dbReference type="InterPro" id="IPR050416">
    <property type="entry name" value="FAD-linked_Oxidoreductase"/>
</dbReference>
<feature type="compositionally biased region" description="Gly residues" evidence="6">
    <location>
        <begin position="47"/>
        <end position="58"/>
    </location>
</feature>
<dbReference type="InterPro" id="IPR012951">
    <property type="entry name" value="BBE"/>
</dbReference>
<evidence type="ECO:0000256" key="5">
    <source>
        <dbReference type="ARBA" id="ARBA00023002"/>
    </source>
</evidence>
<organism evidence="8 9">
    <name type="scientific">Plantactinospora alkalitolerans</name>
    <dbReference type="NCBI Taxonomy" id="2789879"/>
    <lineage>
        <taxon>Bacteria</taxon>
        <taxon>Bacillati</taxon>
        <taxon>Actinomycetota</taxon>
        <taxon>Actinomycetes</taxon>
        <taxon>Micromonosporales</taxon>
        <taxon>Micromonosporaceae</taxon>
        <taxon>Plantactinospora</taxon>
    </lineage>
</organism>
<keyword evidence="4" id="KW-0274">FAD</keyword>